<keyword evidence="2" id="KW-1185">Reference proteome</keyword>
<gene>
    <name evidence="1" type="ORF">M9H77_09753</name>
</gene>
<organism evidence="1 2">
    <name type="scientific">Catharanthus roseus</name>
    <name type="common">Madagascar periwinkle</name>
    <name type="synonym">Vinca rosea</name>
    <dbReference type="NCBI Taxonomy" id="4058"/>
    <lineage>
        <taxon>Eukaryota</taxon>
        <taxon>Viridiplantae</taxon>
        <taxon>Streptophyta</taxon>
        <taxon>Embryophyta</taxon>
        <taxon>Tracheophyta</taxon>
        <taxon>Spermatophyta</taxon>
        <taxon>Magnoliopsida</taxon>
        <taxon>eudicotyledons</taxon>
        <taxon>Gunneridae</taxon>
        <taxon>Pentapetalae</taxon>
        <taxon>asterids</taxon>
        <taxon>lamiids</taxon>
        <taxon>Gentianales</taxon>
        <taxon>Apocynaceae</taxon>
        <taxon>Rauvolfioideae</taxon>
        <taxon>Vinceae</taxon>
        <taxon>Catharanthinae</taxon>
        <taxon>Catharanthus</taxon>
    </lineage>
</organism>
<proteinExistence type="predicted"/>
<comment type="caution">
    <text evidence="1">The sequence shown here is derived from an EMBL/GenBank/DDBJ whole genome shotgun (WGS) entry which is preliminary data.</text>
</comment>
<dbReference type="Proteomes" id="UP001060085">
    <property type="component" value="Linkage Group LG02"/>
</dbReference>
<reference evidence="2" key="1">
    <citation type="journal article" date="2023" name="Nat. Plants">
        <title>Single-cell RNA sequencing provides a high-resolution roadmap for understanding the multicellular compartmentation of specialized metabolism.</title>
        <authorList>
            <person name="Sun S."/>
            <person name="Shen X."/>
            <person name="Li Y."/>
            <person name="Li Y."/>
            <person name="Wang S."/>
            <person name="Li R."/>
            <person name="Zhang H."/>
            <person name="Shen G."/>
            <person name="Guo B."/>
            <person name="Wei J."/>
            <person name="Xu J."/>
            <person name="St-Pierre B."/>
            <person name="Chen S."/>
            <person name="Sun C."/>
        </authorList>
    </citation>
    <scope>NUCLEOTIDE SEQUENCE [LARGE SCALE GENOMIC DNA]</scope>
</reference>
<evidence type="ECO:0000313" key="2">
    <source>
        <dbReference type="Proteomes" id="UP001060085"/>
    </source>
</evidence>
<dbReference type="EMBL" id="CM044702">
    <property type="protein sequence ID" value="KAI5678803.1"/>
    <property type="molecule type" value="Genomic_DNA"/>
</dbReference>
<sequence>MANSGKGIHVMVFPYPAQGHMLPILDFTHQLALHGLTITVIITPKNLPILNPLLFAHPSSIQVQIFPFPDHPTLPHGVENVKDIGNQGNGPIISALSKLQDPIIKWFTSQSNNNPPVALISDFFLGWTQNLAHQIGIPRIGFYSSGSFLTAVLHKLWPNLESFRSISEVNFQDLPRSPCFPWEHLPSVVRNYRESNPDSQVVRNAMIANVSSWASVFNTFDDLEGEFSDYLKKFMGHNRVFSIGPLNLIGVPSEMGRGGALSPRSEGVLKWLNECEDESVLYVCFGSQKFLKKAQMEALANGLEQSGVRFIWVCKPVTAQQIEQGYGSVPDGFEERVSGRGLVMKDWAPQLAILNHRAVGGFLSHCGWNSVMEAVVAGVMIMCWPMEADQFINARLMSEYLGAAVQVCQGNDSVPDSAELGRVISESMKKERIERVKAKELKNKAFEAVDRNGSSTRDLNGLVNELAQLAQVSNEENRLRPNTEMVPTAQYSVGVYAK</sequence>
<protein>
    <submittedName>
        <fullName evidence="1">Uncharacterized protein</fullName>
    </submittedName>
</protein>
<accession>A0ACC0C1F7</accession>
<name>A0ACC0C1F7_CATRO</name>
<evidence type="ECO:0000313" key="1">
    <source>
        <dbReference type="EMBL" id="KAI5678803.1"/>
    </source>
</evidence>